<dbReference type="Pfam" id="PF05190">
    <property type="entry name" value="MutS_IV"/>
    <property type="match status" value="1"/>
</dbReference>
<dbReference type="FunFam" id="1.10.1420.10:FF:000007">
    <property type="entry name" value="DNA mismatch repair protein MutS"/>
    <property type="match status" value="1"/>
</dbReference>
<dbReference type="FunFam" id="3.40.50.300:FF:000870">
    <property type="entry name" value="MutS protein homolog 4"/>
    <property type="match status" value="1"/>
</dbReference>
<dbReference type="InterPro" id="IPR007695">
    <property type="entry name" value="DNA_mismatch_repair_MutS-lik_N"/>
</dbReference>
<dbReference type="Gene3D" id="3.30.420.110">
    <property type="entry name" value="MutS, connector domain"/>
    <property type="match status" value="1"/>
</dbReference>
<protein>
    <recommendedName>
        <fullName evidence="2 9">DNA mismatch repair protein MutS</fullName>
    </recommendedName>
</protein>
<comment type="function">
    <text evidence="8 9">This protein is involved in the repair of mismatches in DNA. It is possible that it carries out the mismatch recognition step. This protein has a weak ATPase activity.</text>
</comment>
<keyword evidence="5 9" id="KW-0067">ATP-binding</keyword>
<dbReference type="GO" id="GO:0006298">
    <property type="term" value="P:mismatch repair"/>
    <property type="evidence" value="ECO:0007669"/>
    <property type="project" value="UniProtKB-UniRule"/>
</dbReference>
<dbReference type="InterPro" id="IPR005748">
    <property type="entry name" value="DNA_mismatch_repair_MutS"/>
</dbReference>
<keyword evidence="3 9" id="KW-0547">Nucleotide-binding</keyword>
<dbReference type="InterPro" id="IPR027417">
    <property type="entry name" value="P-loop_NTPase"/>
</dbReference>
<dbReference type="Pfam" id="PF01624">
    <property type="entry name" value="MutS_I"/>
    <property type="match status" value="1"/>
</dbReference>
<dbReference type="SMART" id="SM00534">
    <property type="entry name" value="MUTSac"/>
    <property type="match status" value="1"/>
</dbReference>
<dbReference type="InterPro" id="IPR007860">
    <property type="entry name" value="DNA_mmatch_repair_MutS_con_dom"/>
</dbReference>
<dbReference type="FunFam" id="3.40.1170.10:FF:000001">
    <property type="entry name" value="DNA mismatch repair protein MutS"/>
    <property type="match status" value="1"/>
</dbReference>
<evidence type="ECO:0000256" key="1">
    <source>
        <dbReference type="ARBA" id="ARBA00006271"/>
    </source>
</evidence>
<dbReference type="PANTHER" id="PTHR11361">
    <property type="entry name" value="DNA MISMATCH REPAIR PROTEIN MUTS FAMILY MEMBER"/>
    <property type="match status" value="1"/>
</dbReference>
<dbReference type="Pfam" id="PF05192">
    <property type="entry name" value="MutS_III"/>
    <property type="match status" value="1"/>
</dbReference>
<dbReference type="InterPro" id="IPR000432">
    <property type="entry name" value="DNA_mismatch_repair_MutS_C"/>
</dbReference>
<evidence type="ECO:0000256" key="10">
    <source>
        <dbReference type="RuleBase" id="RU003756"/>
    </source>
</evidence>
<dbReference type="NCBIfam" id="TIGR01070">
    <property type="entry name" value="mutS1"/>
    <property type="match status" value="1"/>
</dbReference>
<accession>A0AA95L0N3</accession>
<feature type="domain" description="DNA mismatch repair proteins mutS family" evidence="12">
    <location>
        <begin position="685"/>
        <end position="701"/>
    </location>
</feature>
<dbReference type="SUPFAM" id="SSF48334">
    <property type="entry name" value="DNA repair protein MutS, domain III"/>
    <property type="match status" value="1"/>
</dbReference>
<dbReference type="Gene3D" id="1.10.1420.10">
    <property type="match status" value="2"/>
</dbReference>
<dbReference type="Gene3D" id="3.40.50.300">
    <property type="entry name" value="P-loop containing nucleotide triphosphate hydrolases"/>
    <property type="match status" value="1"/>
</dbReference>
<evidence type="ECO:0000256" key="6">
    <source>
        <dbReference type="ARBA" id="ARBA00023125"/>
    </source>
</evidence>
<keyword evidence="6 9" id="KW-0238">DNA-binding</keyword>
<dbReference type="GO" id="GO:0030983">
    <property type="term" value="F:mismatched DNA binding"/>
    <property type="evidence" value="ECO:0007669"/>
    <property type="project" value="InterPro"/>
</dbReference>
<feature type="region of interest" description="Disordered" evidence="11">
    <location>
        <begin position="883"/>
        <end position="967"/>
    </location>
</feature>
<evidence type="ECO:0000256" key="9">
    <source>
        <dbReference type="HAMAP-Rule" id="MF_00096"/>
    </source>
</evidence>
<dbReference type="KEGG" id="pwn:QNH46_13505"/>
<dbReference type="Pfam" id="PF00488">
    <property type="entry name" value="MutS_V"/>
    <property type="match status" value="1"/>
</dbReference>
<evidence type="ECO:0000256" key="11">
    <source>
        <dbReference type="SAM" id="MobiDB-lite"/>
    </source>
</evidence>
<dbReference type="InterPro" id="IPR007696">
    <property type="entry name" value="DNA_mismatch_repair_MutS_core"/>
</dbReference>
<dbReference type="GO" id="GO:0140664">
    <property type="term" value="F:ATP-dependent DNA damage sensor activity"/>
    <property type="evidence" value="ECO:0007669"/>
    <property type="project" value="InterPro"/>
</dbReference>
<comment type="similarity">
    <text evidence="1 9 10">Belongs to the DNA mismatch repair MutS family.</text>
</comment>
<dbReference type="InterPro" id="IPR016151">
    <property type="entry name" value="DNA_mismatch_repair_MutS_N"/>
</dbReference>
<sequence>MATYTPMIQQYLSVKAQAQDAFLFFRLGDFYEMFFDDAILAAKELEITLTARAGGTDEKIPMCGVPYHSAENYIHRLIEKGYKVAICEQTEDPAEAKGVVRREIVRVVTPGTVMEGKTVGEKANNYILCITERQGMMAIASCDLSTGELYASSAPASKEWLRDEVGLYDPSEIIGDGALLDWLRESSSPISKPIVYTPWDKAKDELGRKQFGEAAWVRLEPERRDCVALLVGYLSETQKRSLGQLTKISAYEPENFMILDPFTRRNLELVETVRERSKRGSLLWLLDRTETSMGARMLRRWIDKPLLHRSLIEERLEAVDHLYGSFILREDLKEALKQIYDLERLVGRIAFGSANGRDLIALKQSLRQVPAIKALCQASASTTLARVAAEMDECVDLAEQIEAAIADEPPVSVRDGGIIKKGYHERLDELREAGTNGKRWIAELEAAERQATGIKSLKIGYNKVFGYYIEVTKANLSLLPEGRYERKQTLANAERFVTPELKEKETLILEAEEKMVDLEYALFTELRERISGEITRLQRLAEQLAVIDVYRSLAAVAADSGFVKPVLTDGYNMVIEQGRHPVVESVMSDAAFIANSTKLQQEEASILLITGPNMAGKSTYMRQVALISIMAQIGSFVPAASAEIPMIDRIFTRIGAADDLIGGQSTFMVEMADIQVMTEKATSRSLIIIDELGRGTSTSEGMAIAQAVIEYVHDHIGCKALVSTHFHELAHLESSLSGLSNYSMAVQESGDKVHFLRKLIPGAADSSYGIYCARLAGLPGGIIDRAYGLLQDFEQAAAEVASGGVERRSGQAVQQSAEAADGRASGVAVQSANLLGGLAQAGSQEAAAGLRVLEESEAGAEALAGGTVLHQTGTVKEAVAETANQAWSAASPQEAGKSTAAEGVEGSKEAGKSTVAEGVEGSKEAGKSTVAEGVEGPQEPHQSMAAKEIEGPKEASSSAPNEAPGNGEVVQLSIFGDELPVAKARSSEEDAKVRSILNMVKNADLLNMTPLQAMQLVNDLKMKAKNL</sequence>
<proteinExistence type="inferred from homology"/>
<evidence type="ECO:0000256" key="8">
    <source>
        <dbReference type="ARBA" id="ARBA00024647"/>
    </source>
</evidence>
<dbReference type="PANTHER" id="PTHR11361:SF34">
    <property type="entry name" value="DNA MISMATCH REPAIR PROTEIN MSH1, MITOCHONDRIAL"/>
    <property type="match status" value="1"/>
</dbReference>
<keyword evidence="4 9" id="KW-0227">DNA damage</keyword>
<keyword evidence="7 9" id="KW-0234">DNA repair</keyword>
<dbReference type="GO" id="GO:0005829">
    <property type="term" value="C:cytosol"/>
    <property type="evidence" value="ECO:0007669"/>
    <property type="project" value="TreeGrafter"/>
</dbReference>
<evidence type="ECO:0000256" key="2">
    <source>
        <dbReference type="ARBA" id="ARBA00021982"/>
    </source>
</evidence>
<dbReference type="PROSITE" id="PS00486">
    <property type="entry name" value="DNA_MISMATCH_REPAIR_2"/>
    <property type="match status" value="1"/>
</dbReference>
<dbReference type="SUPFAM" id="SSF55271">
    <property type="entry name" value="DNA repair protein MutS, domain I"/>
    <property type="match status" value="1"/>
</dbReference>
<reference evidence="13" key="1">
    <citation type="submission" date="2023-05" db="EMBL/GenBank/DDBJ databases">
        <title>Comparative genomics of Bacillaceae isolates and their secondary metabolite potential.</title>
        <authorList>
            <person name="Song L."/>
            <person name="Nielsen L.J."/>
            <person name="Mohite O."/>
            <person name="Xu X."/>
            <person name="Weber T."/>
            <person name="Kovacs A.T."/>
        </authorList>
    </citation>
    <scope>NUCLEOTIDE SEQUENCE</scope>
    <source>
        <strain evidence="13">B2_4</strain>
    </source>
</reference>
<dbReference type="GO" id="GO:0005524">
    <property type="term" value="F:ATP binding"/>
    <property type="evidence" value="ECO:0007669"/>
    <property type="project" value="UniProtKB-UniRule"/>
</dbReference>
<feature type="binding site" evidence="9">
    <location>
        <begin position="611"/>
        <end position="618"/>
    </location>
    <ligand>
        <name>ATP</name>
        <dbReference type="ChEBI" id="CHEBI:30616"/>
    </ligand>
</feature>
<dbReference type="SMART" id="SM00533">
    <property type="entry name" value="MUTSd"/>
    <property type="match status" value="1"/>
</dbReference>
<gene>
    <name evidence="9 13" type="primary">mutS</name>
    <name evidence="13" type="ORF">QNH46_13505</name>
</gene>
<dbReference type="HAMAP" id="MF_00096">
    <property type="entry name" value="MutS"/>
    <property type="match status" value="1"/>
</dbReference>
<dbReference type="RefSeq" id="WP_283924780.1">
    <property type="nucleotide sequence ID" value="NZ_CP126084.1"/>
</dbReference>
<organism evidence="13 14">
    <name type="scientific">Paenibacillus woosongensis</name>
    <dbReference type="NCBI Taxonomy" id="307580"/>
    <lineage>
        <taxon>Bacteria</taxon>
        <taxon>Bacillati</taxon>
        <taxon>Bacillota</taxon>
        <taxon>Bacilli</taxon>
        <taxon>Bacillales</taxon>
        <taxon>Paenibacillaceae</taxon>
        <taxon>Paenibacillus</taxon>
    </lineage>
</organism>
<dbReference type="NCBIfam" id="NF003810">
    <property type="entry name" value="PRK05399.1"/>
    <property type="match status" value="1"/>
</dbReference>
<dbReference type="InterPro" id="IPR036187">
    <property type="entry name" value="DNA_mismatch_repair_MutS_sf"/>
</dbReference>
<dbReference type="InterPro" id="IPR045076">
    <property type="entry name" value="MutS"/>
</dbReference>
<dbReference type="EMBL" id="CP126084">
    <property type="protein sequence ID" value="WHX47186.1"/>
    <property type="molecule type" value="Genomic_DNA"/>
</dbReference>
<evidence type="ECO:0000256" key="4">
    <source>
        <dbReference type="ARBA" id="ARBA00022763"/>
    </source>
</evidence>
<evidence type="ECO:0000256" key="5">
    <source>
        <dbReference type="ARBA" id="ARBA00022840"/>
    </source>
</evidence>
<evidence type="ECO:0000256" key="7">
    <source>
        <dbReference type="ARBA" id="ARBA00023204"/>
    </source>
</evidence>
<dbReference type="Gene3D" id="3.40.1170.10">
    <property type="entry name" value="DNA repair protein MutS, domain I"/>
    <property type="match status" value="1"/>
</dbReference>
<dbReference type="InterPro" id="IPR036678">
    <property type="entry name" value="MutS_con_dom_sf"/>
</dbReference>
<evidence type="ECO:0000256" key="3">
    <source>
        <dbReference type="ARBA" id="ARBA00022741"/>
    </source>
</evidence>
<dbReference type="AlphaFoldDB" id="A0AA95L0N3"/>
<dbReference type="Proteomes" id="UP001177943">
    <property type="component" value="Chromosome"/>
</dbReference>
<dbReference type="InterPro" id="IPR007861">
    <property type="entry name" value="DNA_mismatch_repair_MutS_clamp"/>
</dbReference>
<evidence type="ECO:0000259" key="12">
    <source>
        <dbReference type="PROSITE" id="PS00486"/>
    </source>
</evidence>
<dbReference type="Pfam" id="PF05188">
    <property type="entry name" value="MutS_II"/>
    <property type="match status" value="1"/>
</dbReference>
<name>A0AA95L0N3_9BACL</name>
<dbReference type="SUPFAM" id="SSF52540">
    <property type="entry name" value="P-loop containing nucleoside triphosphate hydrolases"/>
    <property type="match status" value="1"/>
</dbReference>
<dbReference type="SUPFAM" id="SSF53150">
    <property type="entry name" value="DNA repair protein MutS, domain II"/>
    <property type="match status" value="1"/>
</dbReference>
<evidence type="ECO:0000313" key="14">
    <source>
        <dbReference type="Proteomes" id="UP001177943"/>
    </source>
</evidence>
<dbReference type="GO" id="GO:0003684">
    <property type="term" value="F:damaged DNA binding"/>
    <property type="evidence" value="ECO:0007669"/>
    <property type="project" value="UniProtKB-UniRule"/>
</dbReference>
<evidence type="ECO:0000313" key="13">
    <source>
        <dbReference type="EMBL" id="WHX47186.1"/>
    </source>
</evidence>